<reference evidence="1 2" key="1">
    <citation type="submission" date="2014-04" db="EMBL/GenBank/DDBJ databases">
        <authorList>
            <consortium name="DOE Joint Genome Institute"/>
            <person name="Kuo A."/>
            <person name="Kohler A."/>
            <person name="Nagy L.G."/>
            <person name="Floudas D."/>
            <person name="Copeland A."/>
            <person name="Barry K.W."/>
            <person name="Cichocki N."/>
            <person name="Veneault-Fourrey C."/>
            <person name="LaButti K."/>
            <person name="Lindquist E.A."/>
            <person name="Lipzen A."/>
            <person name="Lundell T."/>
            <person name="Morin E."/>
            <person name="Murat C."/>
            <person name="Sun H."/>
            <person name="Tunlid A."/>
            <person name="Henrissat B."/>
            <person name="Grigoriev I.V."/>
            <person name="Hibbett D.S."/>
            <person name="Martin F."/>
            <person name="Nordberg H.P."/>
            <person name="Cantor M.N."/>
            <person name="Hua S.X."/>
        </authorList>
    </citation>
    <scope>NUCLEOTIDE SEQUENCE [LARGE SCALE GENOMIC DNA]</scope>
    <source>
        <strain evidence="1 2">LaAM-08-1</strain>
    </source>
</reference>
<dbReference type="EMBL" id="KN838804">
    <property type="protein sequence ID" value="KIJ94215.1"/>
    <property type="molecule type" value="Genomic_DNA"/>
</dbReference>
<dbReference type="AlphaFoldDB" id="A0A0C9WRT3"/>
<accession>A0A0C9WRT3</accession>
<evidence type="ECO:0000313" key="1">
    <source>
        <dbReference type="EMBL" id="KIJ94215.1"/>
    </source>
</evidence>
<protein>
    <submittedName>
        <fullName evidence="1">Uncharacterized protein</fullName>
    </submittedName>
</protein>
<reference evidence="2" key="2">
    <citation type="submission" date="2015-01" db="EMBL/GenBank/DDBJ databases">
        <title>Evolutionary Origins and Diversification of the Mycorrhizal Mutualists.</title>
        <authorList>
            <consortium name="DOE Joint Genome Institute"/>
            <consortium name="Mycorrhizal Genomics Consortium"/>
            <person name="Kohler A."/>
            <person name="Kuo A."/>
            <person name="Nagy L.G."/>
            <person name="Floudas D."/>
            <person name="Copeland A."/>
            <person name="Barry K.W."/>
            <person name="Cichocki N."/>
            <person name="Veneault-Fourrey C."/>
            <person name="LaButti K."/>
            <person name="Lindquist E.A."/>
            <person name="Lipzen A."/>
            <person name="Lundell T."/>
            <person name="Morin E."/>
            <person name="Murat C."/>
            <person name="Riley R."/>
            <person name="Ohm R."/>
            <person name="Sun H."/>
            <person name="Tunlid A."/>
            <person name="Henrissat B."/>
            <person name="Grigoriev I.V."/>
            <person name="Hibbett D.S."/>
            <person name="Martin F."/>
        </authorList>
    </citation>
    <scope>NUCLEOTIDE SEQUENCE [LARGE SCALE GENOMIC DNA]</scope>
    <source>
        <strain evidence="2">LaAM-08-1</strain>
    </source>
</reference>
<organism evidence="1 2">
    <name type="scientific">Laccaria amethystina LaAM-08-1</name>
    <dbReference type="NCBI Taxonomy" id="1095629"/>
    <lineage>
        <taxon>Eukaryota</taxon>
        <taxon>Fungi</taxon>
        <taxon>Dikarya</taxon>
        <taxon>Basidiomycota</taxon>
        <taxon>Agaricomycotina</taxon>
        <taxon>Agaricomycetes</taxon>
        <taxon>Agaricomycetidae</taxon>
        <taxon>Agaricales</taxon>
        <taxon>Agaricineae</taxon>
        <taxon>Hydnangiaceae</taxon>
        <taxon>Laccaria</taxon>
    </lineage>
</organism>
<proteinExistence type="predicted"/>
<dbReference type="OrthoDB" id="5362978at2759"/>
<dbReference type="HOGENOM" id="CLU_085786_3_1_1"/>
<sequence>MYLNIQRGIALTSPRFTMWPQYIVTAFEKISPEADEYVFYGPWNSVLNHCFLINEGYVICPHLPIAQVHAGTRDTVDFVVTLSAMKNEATIFFVEVKAPKYLGNTYARAAANEQMRLRFYQSVRSSPSKMHGISAFGTDVCFYELEKENPIISLPPPAAEYSRVIVVDVAPENWWNLNVLDQEGYDKFTEVVEEAKVSS</sequence>
<gene>
    <name evidence="1" type="ORF">K443DRAFT_365682</name>
</gene>
<dbReference type="STRING" id="1095629.A0A0C9WRT3"/>
<name>A0A0C9WRT3_9AGAR</name>
<dbReference type="Proteomes" id="UP000054477">
    <property type="component" value="Unassembled WGS sequence"/>
</dbReference>
<evidence type="ECO:0000313" key="2">
    <source>
        <dbReference type="Proteomes" id="UP000054477"/>
    </source>
</evidence>
<keyword evidence="2" id="KW-1185">Reference proteome</keyword>